<dbReference type="SUPFAM" id="SSF56219">
    <property type="entry name" value="DNase I-like"/>
    <property type="match status" value="1"/>
</dbReference>
<dbReference type="PANTHER" id="PTHR12997">
    <property type="entry name" value="TYPE I INOSITOL-1,4,5-TRISPHOSPHATE 5-PHOSPHATASE"/>
    <property type="match status" value="1"/>
</dbReference>
<feature type="region of interest" description="Disordered" evidence="2">
    <location>
        <begin position="57"/>
        <end position="88"/>
    </location>
</feature>
<sequence length="160" mass="16267">MGLSQAASARVSGAQLVVTGPTCFSPCQSVGCGGSIPKGPRASPRCHTGPVGGKRGLCGQGSKSGPGTHSATAKVQGHGPGTWALPEVDASVGQGYPYSEDSSQGRQYMNTRCPAWCDRVLMSPSAKELILRVSVRAAQARARAGGEPRARGRALLPAPG</sequence>
<dbReference type="AlphaFoldDB" id="A0AB34HR24"/>
<evidence type="ECO:0000313" key="4">
    <source>
        <dbReference type="Proteomes" id="UP001159641"/>
    </source>
</evidence>
<dbReference type="EMBL" id="JAIQCJ010000892">
    <property type="protein sequence ID" value="KAJ8793992.1"/>
    <property type="molecule type" value="Genomic_DNA"/>
</dbReference>
<comment type="caution">
    <text evidence="3">The sequence shown here is derived from an EMBL/GenBank/DDBJ whole genome shotgun (WGS) entry which is preliminary data.</text>
</comment>
<dbReference type="PANTHER" id="PTHR12997:SF2">
    <property type="entry name" value="INOSITOL POLYPHOSPHATE-5-PHOSPHATASE A"/>
    <property type="match status" value="1"/>
</dbReference>
<keyword evidence="4" id="KW-1185">Reference proteome</keyword>
<evidence type="ECO:0000256" key="1">
    <source>
        <dbReference type="ARBA" id="ARBA00022801"/>
    </source>
</evidence>
<reference evidence="3 4" key="1">
    <citation type="submission" date="2022-11" db="EMBL/GenBank/DDBJ databases">
        <title>Whole genome sequence of Eschrichtius robustus ER-17-0199.</title>
        <authorList>
            <person name="Bruniche-Olsen A."/>
            <person name="Black A.N."/>
            <person name="Fields C.J."/>
            <person name="Walden K."/>
            <person name="Dewoody J.A."/>
        </authorList>
    </citation>
    <scope>NUCLEOTIDE SEQUENCE [LARGE SCALE GENOMIC DNA]</scope>
    <source>
        <strain evidence="3">ER-17-0199</strain>
        <tissue evidence="3">Blubber</tissue>
    </source>
</reference>
<evidence type="ECO:0000256" key="2">
    <source>
        <dbReference type="SAM" id="MobiDB-lite"/>
    </source>
</evidence>
<dbReference type="Gene3D" id="3.60.10.10">
    <property type="entry name" value="Endonuclease/exonuclease/phosphatase"/>
    <property type="match status" value="1"/>
</dbReference>
<protein>
    <submittedName>
        <fullName evidence="3">Uncharacterized protein</fullName>
    </submittedName>
</protein>
<name>A0AB34HR24_ESCRO</name>
<keyword evidence="1" id="KW-0378">Hydrolase</keyword>
<organism evidence="3 4">
    <name type="scientific">Eschrichtius robustus</name>
    <name type="common">California gray whale</name>
    <name type="synonym">Eschrichtius gibbosus</name>
    <dbReference type="NCBI Taxonomy" id="9764"/>
    <lineage>
        <taxon>Eukaryota</taxon>
        <taxon>Metazoa</taxon>
        <taxon>Chordata</taxon>
        <taxon>Craniata</taxon>
        <taxon>Vertebrata</taxon>
        <taxon>Euteleostomi</taxon>
        <taxon>Mammalia</taxon>
        <taxon>Eutheria</taxon>
        <taxon>Laurasiatheria</taxon>
        <taxon>Artiodactyla</taxon>
        <taxon>Whippomorpha</taxon>
        <taxon>Cetacea</taxon>
        <taxon>Mysticeti</taxon>
        <taxon>Eschrichtiidae</taxon>
        <taxon>Eschrichtius</taxon>
    </lineage>
</organism>
<evidence type="ECO:0000313" key="3">
    <source>
        <dbReference type="EMBL" id="KAJ8793992.1"/>
    </source>
</evidence>
<dbReference type="GO" id="GO:0004445">
    <property type="term" value="F:inositol-polyphosphate 5-phosphatase activity"/>
    <property type="evidence" value="ECO:0007669"/>
    <property type="project" value="InterPro"/>
</dbReference>
<dbReference type="InterPro" id="IPR039737">
    <property type="entry name" value="INPP5A"/>
</dbReference>
<accession>A0AB34HR24</accession>
<dbReference type="Proteomes" id="UP001159641">
    <property type="component" value="Unassembled WGS sequence"/>
</dbReference>
<proteinExistence type="predicted"/>
<dbReference type="InterPro" id="IPR036691">
    <property type="entry name" value="Endo/exonu/phosph_ase_sf"/>
</dbReference>
<gene>
    <name evidence="3" type="ORF">J1605_003402</name>
</gene>